<evidence type="ECO:0000256" key="5">
    <source>
        <dbReference type="ARBA" id="ARBA00023315"/>
    </source>
</evidence>
<keyword evidence="3 6" id="KW-0808">Transferase</keyword>
<evidence type="ECO:0000256" key="2">
    <source>
        <dbReference type="ARBA" id="ARBA00007317"/>
    </source>
</evidence>
<evidence type="ECO:0000259" key="8">
    <source>
        <dbReference type="PROSITE" id="PS51826"/>
    </source>
</evidence>
<reference evidence="9 10" key="1">
    <citation type="submission" date="2018-08" db="EMBL/GenBank/DDBJ databases">
        <title>Draft genome sequence of Psychrilyobacter sp. strain SD5 isolated from Black Sea water.</title>
        <authorList>
            <person name="Yadav S."/>
            <person name="Villanueva L."/>
            <person name="Damste J.S.S."/>
        </authorList>
    </citation>
    <scope>NUCLEOTIDE SEQUENCE [LARGE SCALE GENOMIC DNA]</scope>
    <source>
        <strain evidence="9 10">SD5</strain>
    </source>
</reference>
<proteinExistence type="inferred from homology"/>
<protein>
    <recommendedName>
        <fullName evidence="6">Dihydrolipoamide acetyltransferase component of pyruvate dehydrogenase complex</fullName>
        <ecNumber evidence="6">2.3.1.-</ecNumber>
    </recommendedName>
</protein>
<dbReference type="PROSITE" id="PS50968">
    <property type="entry name" value="BIOTINYL_LIPOYL"/>
    <property type="match status" value="1"/>
</dbReference>
<comment type="cofactor">
    <cofactor evidence="1 6">
        <name>(R)-lipoate</name>
        <dbReference type="ChEBI" id="CHEBI:83088"/>
    </cofactor>
</comment>
<dbReference type="RefSeq" id="WP_114641956.1">
    <property type="nucleotide sequence ID" value="NZ_JAACIO010000008.1"/>
</dbReference>
<dbReference type="InterPro" id="IPR050743">
    <property type="entry name" value="2-oxoacid_DH_E2_comp"/>
</dbReference>
<comment type="similarity">
    <text evidence="2 6">Belongs to the 2-oxoacid dehydrogenase family.</text>
</comment>
<sequence length="414" mass="45709">MFEFKFADIGEGIHQGKVLDCFFKIGDMVEEGESLFLVETDKVNAEIPSPAKGIITAINFEINDIINVGDVVVVIDDGSSAEVIETITEEKEKAEAETEEGKGASVVGEVTVSNELIPGFHTEEKEEKVIRRKSLATPIARRMAKDLEVDINEVEGSGLNGRVMKEDIQKFHNLNNKAETTKSVVLENGDDIREEMSLVRKAIFKTVSISKKEIPHTTLFDDIDLEQLVKLRGELSEEIGVKLTYMPFIMKAVYLGIKKYPVFNSTIDGEEIVYKKQVNLGVAVDTDYGLVVPVLKDLSSLSIIEISEKLKGLSSRARDKKLSMEDITGGTFTVSNFGKFAKAGTPIIKHPEVAVLGIGRVKKQAVIIDSEIQIRSILPVSLSVDHRIIDGADGGRFIEEVRSYLENPKLLLLS</sequence>
<dbReference type="EC" id="2.3.1.-" evidence="6"/>
<gene>
    <name evidence="9" type="ORF">DYH56_05970</name>
</gene>
<evidence type="ECO:0000256" key="3">
    <source>
        <dbReference type="ARBA" id="ARBA00022679"/>
    </source>
</evidence>
<dbReference type="Pfam" id="PF00364">
    <property type="entry name" value="Biotin_lipoyl"/>
    <property type="match status" value="1"/>
</dbReference>
<dbReference type="InterPro" id="IPR000089">
    <property type="entry name" value="Biotin_lipoyl"/>
</dbReference>
<dbReference type="PROSITE" id="PS00189">
    <property type="entry name" value="LIPOYL"/>
    <property type="match status" value="1"/>
</dbReference>
<dbReference type="CDD" id="cd06849">
    <property type="entry name" value="lipoyl_domain"/>
    <property type="match status" value="1"/>
</dbReference>
<dbReference type="InterPro" id="IPR011053">
    <property type="entry name" value="Single_hybrid_motif"/>
</dbReference>
<dbReference type="SUPFAM" id="SSF51230">
    <property type="entry name" value="Single hybrid motif"/>
    <property type="match status" value="1"/>
</dbReference>
<dbReference type="Gene3D" id="3.30.559.10">
    <property type="entry name" value="Chloramphenicol acetyltransferase-like domain"/>
    <property type="match status" value="1"/>
</dbReference>
<feature type="domain" description="Peripheral subunit-binding (PSBD)" evidence="8">
    <location>
        <begin position="135"/>
        <end position="172"/>
    </location>
</feature>
<dbReference type="SUPFAM" id="SSF52777">
    <property type="entry name" value="CoA-dependent acyltransferases"/>
    <property type="match status" value="1"/>
</dbReference>
<keyword evidence="4 6" id="KW-0450">Lipoyl</keyword>
<organism evidence="9 10">
    <name type="scientific">Psychrilyobacter piezotolerans</name>
    <dbReference type="NCBI Taxonomy" id="2293438"/>
    <lineage>
        <taxon>Bacteria</taxon>
        <taxon>Fusobacteriati</taxon>
        <taxon>Fusobacteriota</taxon>
        <taxon>Fusobacteriia</taxon>
        <taxon>Fusobacteriales</taxon>
        <taxon>Fusobacteriaceae</taxon>
        <taxon>Psychrilyobacter</taxon>
    </lineage>
</organism>
<dbReference type="PROSITE" id="PS51826">
    <property type="entry name" value="PSBD"/>
    <property type="match status" value="1"/>
</dbReference>
<dbReference type="Gene3D" id="2.40.50.100">
    <property type="match status" value="1"/>
</dbReference>
<dbReference type="Pfam" id="PF02817">
    <property type="entry name" value="E3_binding"/>
    <property type="match status" value="1"/>
</dbReference>
<evidence type="ECO:0000313" key="9">
    <source>
        <dbReference type="EMBL" id="REI41688.1"/>
    </source>
</evidence>
<dbReference type="InterPro" id="IPR003016">
    <property type="entry name" value="2-oxoA_DH_lipoyl-BS"/>
</dbReference>
<dbReference type="SUPFAM" id="SSF47005">
    <property type="entry name" value="Peripheral subunit-binding domain of 2-oxo acid dehydrogenase complex"/>
    <property type="match status" value="1"/>
</dbReference>
<evidence type="ECO:0000259" key="7">
    <source>
        <dbReference type="PROSITE" id="PS50968"/>
    </source>
</evidence>
<dbReference type="EMBL" id="QUAJ01000008">
    <property type="protein sequence ID" value="REI41688.1"/>
    <property type="molecule type" value="Genomic_DNA"/>
</dbReference>
<dbReference type="InterPro" id="IPR001078">
    <property type="entry name" value="2-oxoacid_DH_actylTfrase"/>
</dbReference>
<evidence type="ECO:0000256" key="1">
    <source>
        <dbReference type="ARBA" id="ARBA00001938"/>
    </source>
</evidence>
<dbReference type="Pfam" id="PF00198">
    <property type="entry name" value="2-oxoacid_dh"/>
    <property type="match status" value="1"/>
</dbReference>
<dbReference type="PANTHER" id="PTHR43178">
    <property type="entry name" value="DIHYDROLIPOAMIDE ACETYLTRANSFERASE COMPONENT OF PYRUVATE DEHYDROGENASE COMPLEX"/>
    <property type="match status" value="1"/>
</dbReference>
<dbReference type="InterPro" id="IPR023213">
    <property type="entry name" value="CAT-like_dom_sf"/>
</dbReference>
<keyword evidence="5 6" id="KW-0012">Acyltransferase</keyword>
<comment type="caution">
    <text evidence="9">The sequence shown here is derived from an EMBL/GenBank/DDBJ whole genome shotgun (WGS) entry which is preliminary data.</text>
</comment>
<keyword evidence="10" id="KW-1185">Reference proteome</keyword>
<dbReference type="InterPro" id="IPR004167">
    <property type="entry name" value="PSBD"/>
</dbReference>
<evidence type="ECO:0000313" key="10">
    <source>
        <dbReference type="Proteomes" id="UP000263486"/>
    </source>
</evidence>
<dbReference type="InterPro" id="IPR036625">
    <property type="entry name" value="E3-bd_dom_sf"/>
</dbReference>
<evidence type="ECO:0000256" key="4">
    <source>
        <dbReference type="ARBA" id="ARBA00022823"/>
    </source>
</evidence>
<accession>A0ABX9KIF0</accession>
<dbReference type="Gene3D" id="4.10.320.10">
    <property type="entry name" value="E3-binding domain"/>
    <property type="match status" value="1"/>
</dbReference>
<name>A0ABX9KIF0_9FUSO</name>
<dbReference type="Proteomes" id="UP000263486">
    <property type="component" value="Unassembled WGS sequence"/>
</dbReference>
<feature type="domain" description="Lipoyl-binding" evidence="7">
    <location>
        <begin position="1"/>
        <end position="76"/>
    </location>
</feature>
<evidence type="ECO:0000256" key="6">
    <source>
        <dbReference type="RuleBase" id="RU003423"/>
    </source>
</evidence>
<dbReference type="PANTHER" id="PTHR43178:SF5">
    <property type="entry name" value="LIPOAMIDE ACYLTRANSFERASE COMPONENT OF BRANCHED-CHAIN ALPHA-KETO ACID DEHYDROGENASE COMPLEX, MITOCHONDRIAL"/>
    <property type="match status" value="1"/>
</dbReference>